<protein>
    <submittedName>
        <fullName evidence="2">Formate dehydrogenase subunit delta</fullName>
    </submittedName>
</protein>
<proteinExistence type="predicted"/>
<gene>
    <name evidence="2" type="ORF">KY465_13910</name>
</gene>
<dbReference type="Pfam" id="PF11390">
    <property type="entry name" value="FdsD"/>
    <property type="match status" value="1"/>
</dbReference>
<organism evidence="2 3">
    <name type="scientific">Pseudohoeflea coraliihabitans</name>
    <dbReference type="NCBI Taxonomy" id="2860393"/>
    <lineage>
        <taxon>Bacteria</taxon>
        <taxon>Pseudomonadati</taxon>
        <taxon>Pseudomonadota</taxon>
        <taxon>Alphaproteobacteria</taxon>
        <taxon>Hyphomicrobiales</taxon>
        <taxon>Rhizobiaceae</taxon>
        <taxon>Pseudohoeflea</taxon>
    </lineage>
</organism>
<comment type="caution">
    <text evidence="2">The sequence shown here is derived from an EMBL/GenBank/DDBJ whole genome shotgun (WGS) entry which is preliminary data.</text>
</comment>
<dbReference type="EMBL" id="JAHWQX010000003">
    <property type="protein sequence ID" value="MBW3098374.1"/>
    <property type="molecule type" value="Genomic_DNA"/>
</dbReference>
<accession>A0ABS6WQY9</accession>
<evidence type="ECO:0000313" key="2">
    <source>
        <dbReference type="EMBL" id="MBW3098374.1"/>
    </source>
</evidence>
<name>A0ABS6WQY9_9HYPH</name>
<dbReference type="Proteomes" id="UP001430804">
    <property type="component" value="Unassembled WGS sequence"/>
</dbReference>
<keyword evidence="3" id="KW-1185">Reference proteome</keyword>
<feature type="compositionally biased region" description="Low complexity" evidence="1">
    <location>
        <begin position="79"/>
        <end position="89"/>
    </location>
</feature>
<feature type="region of interest" description="Disordered" evidence="1">
    <location>
        <begin position="68"/>
        <end position="89"/>
    </location>
</feature>
<evidence type="ECO:0000313" key="3">
    <source>
        <dbReference type="Proteomes" id="UP001430804"/>
    </source>
</evidence>
<dbReference type="InterPro" id="IPR021074">
    <property type="entry name" value="Formate_DH_dsu"/>
</dbReference>
<sequence>MRPDKLVYMANQIAGFFKSQPVETAAAGVAEHINKFWEPRMRAQLAELTDAHAAQLQPLVREAMPLIRRPTETHGADVPSSGSPSSPSL</sequence>
<evidence type="ECO:0000256" key="1">
    <source>
        <dbReference type="SAM" id="MobiDB-lite"/>
    </source>
</evidence>
<reference evidence="2" key="1">
    <citation type="submission" date="2021-07" db="EMBL/GenBank/DDBJ databases">
        <title>Pseudohoeflea marina sp. nov. a polyhydroxyalcanoate-producing bacterium.</title>
        <authorList>
            <person name="Zheng W."/>
            <person name="Yu S."/>
            <person name="Huang Y."/>
        </authorList>
    </citation>
    <scope>NUCLEOTIDE SEQUENCE</scope>
    <source>
        <strain evidence="2">DP4N28-3</strain>
    </source>
</reference>